<keyword evidence="1" id="KW-1133">Transmembrane helix</keyword>
<dbReference type="EMBL" id="NQMS01000007">
    <property type="protein sequence ID" value="PAV95351.1"/>
    <property type="molecule type" value="Genomic_DNA"/>
</dbReference>
<feature type="transmembrane region" description="Helical" evidence="1">
    <location>
        <begin position="87"/>
        <end position="107"/>
    </location>
</feature>
<keyword evidence="1" id="KW-0812">Transmembrane</keyword>
<accession>A0A2A2M9Q2</accession>
<comment type="caution">
    <text evidence="2">The sequence shown here is derived from an EMBL/GenBank/DDBJ whole genome shotgun (WGS) entry which is preliminary data.</text>
</comment>
<gene>
    <name evidence="2" type="ORF">CJD50_15635</name>
</gene>
<protein>
    <submittedName>
        <fullName evidence="2">Uncharacterized protein</fullName>
    </submittedName>
</protein>
<dbReference type="AlphaFoldDB" id="A0A2A2M9Q2"/>
<dbReference type="OrthoDB" id="6547738at2"/>
<dbReference type="RefSeq" id="WP_039187750.1">
    <property type="nucleotide sequence ID" value="NZ_CAUFSP010000009.1"/>
</dbReference>
<organism evidence="2 3">
    <name type="scientific">Hafnia paralvei</name>
    <dbReference type="NCBI Taxonomy" id="546367"/>
    <lineage>
        <taxon>Bacteria</taxon>
        <taxon>Pseudomonadati</taxon>
        <taxon>Pseudomonadota</taxon>
        <taxon>Gammaproteobacteria</taxon>
        <taxon>Enterobacterales</taxon>
        <taxon>Hafniaceae</taxon>
        <taxon>Hafnia</taxon>
    </lineage>
</organism>
<name>A0A2A2M9Q2_9GAMM</name>
<evidence type="ECO:0000313" key="2">
    <source>
        <dbReference type="EMBL" id="PAV95351.1"/>
    </source>
</evidence>
<feature type="transmembrane region" description="Helical" evidence="1">
    <location>
        <begin position="58"/>
        <end position="75"/>
    </location>
</feature>
<reference evidence="2 3" key="1">
    <citation type="submission" date="2017-08" db="EMBL/GenBank/DDBJ databases">
        <title>Draft Genome Sequence of Hafnia alvei CITHA-6 Isolated from Raw Bovine Milk.</title>
        <authorList>
            <person name="Culligan E.P."/>
            <person name="Mcsweeney A."/>
            <person name="O'Doherty C."/>
            <person name="Gleeson E."/>
            <person name="O'Riordan D."/>
            <person name="Sleator R.D."/>
        </authorList>
    </citation>
    <scope>NUCLEOTIDE SEQUENCE [LARGE SCALE GENOMIC DNA]</scope>
    <source>
        <strain evidence="2 3">CITHA-6</strain>
    </source>
</reference>
<sequence>MRNKTTVRKVLTRAGIFLACMALFMVVSLMMADTAMKHPTEAAAFRSWMQSTRYGWLMWRLALYALVAWGLWKIRHAPGFWEAYRRPLLRISVVSVLFIALCEYAMFTGPGA</sequence>
<evidence type="ECO:0000256" key="1">
    <source>
        <dbReference type="SAM" id="Phobius"/>
    </source>
</evidence>
<evidence type="ECO:0000313" key="3">
    <source>
        <dbReference type="Proteomes" id="UP000218796"/>
    </source>
</evidence>
<dbReference type="Proteomes" id="UP000218796">
    <property type="component" value="Unassembled WGS sequence"/>
</dbReference>
<proteinExistence type="predicted"/>
<keyword evidence="3" id="KW-1185">Reference proteome</keyword>
<keyword evidence="1" id="KW-0472">Membrane</keyword>